<proteinExistence type="predicted"/>
<protein>
    <recommendedName>
        <fullName evidence="1">YqbQ/XkdQ domain-containing protein</fullName>
    </recommendedName>
</protein>
<comment type="caution">
    <text evidence="2">The sequence shown here is derived from an EMBL/GenBank/DDBJ whole genome shotgun (WGS) entry which is preliminary data.</text>
</comment>
<dbReference type="Pfam" id="PF24032">
    <property type="entry name" value="YQBQ"/>
    <property type="match status" value="1"/>
</dbReference>
<feature type="domain" description="YqbQ/XkdQ" evidence="1">
    <location>
        <begin position="24"/>
        <end position="319"/>
    </location>
</feature>
<dbReference type="SUPFAM" id="SSF69279">
    <property type="entry name" value="Phage tail proteins"/>
    <property type="match status" value="1"/>
</dbReference>
<dbReference type="AlphaFoldDB" id="A0A934MJY4"/>
<gene>
    <name evidence="2" type="ORF">JFN88_03715</name>
</gene>
<keyword evidence="3" id="KW-1185">Reference proteome</keyword>
<name>A0A934MJY4_9BACL</name>
<reference evidence="2" key="1">
    <citation type="submission" date="2020-12" db="EMBL/GenBank/DDBJ databases">
        <authorList>
            <person name="Huq M.A."/>
        </authorList>
    </citation>
    <scope>NUCLEOTIDE SEQUENCE</scope>
    <source>
        <strain evidence="2">MAHUQ-46</strain>
    </source>
</reference>
<dbReference type="RefSeq" id="WP_199017980.1">
    <property type="nucleotide sequence ID" value="NZ_JAELUP010000008.1"/>
</dbReference>
<evidence type="ECO:0000313" key="3">
    <source>
        <dbReference type="Proteomes" id="UP000640274"/>
    </source>
</evidence>
<evidence type="ECO:0000313" key="2">
    <source>
        <dbReference type="EMBL" id="MBJ6360430.1"/>
    </source>
</evidence>
<dbReference type="Proteomes" id="UP000640274">
    <property type="component" value="Unassembled WGS sequence"/>
</dbReference>
<evidence type="ECO:0000259" key="1">
    <source>
        <dbReference type="Pfam" id="PF24032"/>
    </source>
</evidence>
<sequence>MLEIIIDNRDGMMWDISGMVTSLKYTTGRVGKASSAELSFVKTSPYTSRDFKCAPGNIIRIKIKGQNLFYGYIFSLDEDEKESLSVMAYDQMRYLMGDDTYVFTNVTATQIIRKIAEDNNLKLGQLANTQHVIPKMLEEGKKLMDIICKALDSTLMANKGLYVFYDDFGKLTLRNLQDMKLDVVLGEKSLLYSFSGKRSIDNETYNQIKLVRDNKDTGKREVYMARDSATIAKWGTLQYYEKVDDGQNEAQINQTLNNLIELKNREQVSLTVTALGDARVRAGNTILLIIKELGIQGYYVVNDCTHQFDGDAHTMSLELVVYGS</sequence>
<dbReference type="InterPro" id="IPR056937">
    <property type="entry name" value="YqbQ/XkdQ"/>
</dbReference>
<dbReference type="EMBL" id="JAELUP010000008">
    <property type="protein sequence ID" value="MBJ6360430.1"/>
    <property type="molecule type" value="Genomic_DNA"/>
</dbReference>
<organism evidence="2 3">
    <name type="scientific">Paenibacillus roseus</name>
    <dbReference type="NCBI Taxonomy" id="2798579"/>
    <lineage>
        <taxon>Bacteria</taxon>
        <taxon>Bacillati</taxon>
        <taxon>Bacillota</taxon>
        <taxon>Bacilli</taxon>
        <taxon>Bacillales</taxon>
        <taxon>Paenibacillaceae</taxon>
        <taxon>Paenibacillus</taxon>
    </lineage>
</organism>
<accession>A0A934MJY4</accession>